<evidence type="ECO:0000313" key="17">
    <source>
        <dbReference type="Proteomes" id="UP001605036"/>
    </source>
</evidence>
<name>A0ABD1ZLN6_9MARC</name>
<comment type="subunit">
    <text evidence="13">Component of the NSL complex at least composed of KAT8/MOF, KANSL1, KANSL2, KANSL3, MCRS1, PHF20, OGT1/OGT, WDR5 and HCFC1.</text>
</comment>
<keyword evidence="9" id="KW-0539">Nucleus</keyword>
<comment type="caution">
    <text evidence="16">The sequence shown here is derived from an EMBL/GenBank/DDBJ whole genome shotgun (WGS) entry which is preliminary data.</text>
</comment>
<dbReference type="GO" id="GO:0005634">
    <property type="term" value="C:nucleus"/>
    <property type="evidence" value="ECO:0007669"/>
    <property type="project" value="UniProtKB-SubCell"/>
</dbReference>
<evidence type="ECO:0000256" key="13">
    <source>
        <dbReference type="ARBA" id="ARBA00093543"/>
    </source>
</evidence>
<dbReference type="InterPro" id="IPR026316">
    <property type="entry name" value="NSL2"/>
</dbReference>
<keyword evidence="6" id="KW-0832">Ubl conjugation</keyword>
<evidence type="ECO:0000256" key="6">
    <source>
        <dbReference type="ARBA" id="ARBA00022843"/>
    </source>
</evidence>
<evidence type="ECO:0000256" key="8">
    <source>
        <dbReference type="ARBA" id="ARBA00023128"/>
    </source>
</evidence>
<dbReference type="PANTHER" id="PTHR13453">
    <property type="entry name" value="KAT8 REGULATORY NSL COMPLEX SUBUNIT 2"/>
    <property type="match status" value="1"/>
</dbReference>
<evidence type="ECO:0000313" key="16">
    <source>
        <dbReference type="EMBL" id="KAL2652225.1"/>
    </source>
</evidence>
<sequence>MGSTSKQTKLVKKLAPISSNLASSAFPTSTEPPTTEMPSSKKLPCDPTRPTATTDSCSRCDNSEPSESESDYRCETSVEGLFPEDEALKNADALTRDEVVQRRARRVRQLMKLYRTQYWGLLEEMRTKYRRFYLRHGKSGWRDDVEGGEREREGLGKPGEEGGDGMREPPERGHVENLHCGAQGCSTKPLPLSVFCFSHILQEPRQRLYKPCSFVIRTGSSGGTTCGRPVLRAVVPPLCGQHFRQAQRQATRSLKKVLPGGSKVNPKLHLIIAHDREWRPEMKRAVYDGMWANDGGNSSAEFHHCTEREKCRCVKTADHLKGGSVHLSHPTYVCHFHGWYRHRLEGGHVLGEECCGVHKFLGCRSCIWLAVIALEPFRSWSWREHGYYHLPDVESTDVDY</sequence>
<comment type="subcellular location">
    <subcellularLocation>
        <location evidence="2">Mitochondrion</location>
    </subcellularLocation>
    <subcellularLocation>
        <location evidence="1">Nucleus</location>
    </subcellularLocation>
</comment>
<organism evidence="16 17">
    <name type="scientific">Riccia fluitans</name>
    <dbReference type="NCBI Taxonomy" id="41844"/>
    <lineage>
        <taxon>Eukaryota</taxon>
        <taxon>Viridiplantae</taxon>
        <taxon>Streptophyta</taxon>
        <taxon>Embryophyta</taxon>
        <taxon>Marchantiophyta</taxon>
        <taxon>Marchantiopsida</taxon>
        <taxon>Marchantiidae</taxon>
        <taxon>Marchantiales</taxon>
        <taxon>Ricciaceae</taxon>
        <taxon>Riccia</taxon>
    </lineage>
</organism>
<dbReference type="GO" id="GO:0005739">
    <property type="term" value="C:mitochondrion"/>
    <property type="evidence" value="ECO:0007669"/>
    <property type="project" value="UniProtKB-SubCell"/>
</dbReference>
<dbReference type="GO" id="GO:0006325">
    <property type="term" value="P:chromatin organization"/>
    <property type="evidence" value="ECO:0007669"/>
    <property type="project" value="UniProtKB-KW"/>
</dbReference>
<dbReference type="PANTHER" id="PTHR13453:SF1">
    <property type="entry name" value="KAT8 REGULATORY NSL COMPLEX SUBUNIT 2"/>
    <property type="match status" value="1"/>
</dbReference>
<evidence type="ECO:0000256" key="3">
    <source>
        <dbReference type="ARBA" id="ARBA00015508"/>
    </source>
</evidence>
<evidence type="ECO:0000256" key="2">
    <source>
        <dbReference type="ARBA" id="ARBA00004173"/>
    </source>
</evidence>
<evidence type="ECO:0000256" key="5">
    <source>
        <dbReference type="ARBA" id="ARBA00022553"/>
    </source>
</evidence>
<evidence type="ECO:0000256" key="14">
    <source>
        <dbReference type="SAM" id="MobiDB-lite"/>
    </source>
</evidence>
<keyword evidence="8" id="KW-0496">Mitochondrion</keyword>
<keyword evidence="17" id="KW-1185">Reference proteome</keyword>
<feature type="compositionally biased region" description="Polar residues" evidence="14">
    <location>
        <begin position="50"/>
        <end position="63"/>
    </location>
</feature>
<evidence type="ECO:0000256" key="7">
    <source>
        <dbReference type="ARBA" id="ARBA00022853"/>
    </source>
</evidence>
<evidence type="ECO:0000256" key="10">
    <source>
        <dbReference type="ARBA" id="ARBA00032947"/>
    </source>
</evidence>
<evidence type="ECO:0000256" key="9">
    <source>
        <dbReference type="ARBA" id="ARBA00023242"/>
    </source>
</evidence>
<feature type="domain" description="KANL2-like probable zinc-finger" evidence="15">
    <location>
        <begin position="180"/>
        <end position="243"/>
    </location>
</feature>
<reference evidence="16 17" key="1">
    <citation type="submission" date="2024-09" db="EMBL/GenBank/DDBJ databases">
        <title>Chromosome-scale assembly of Riccia fluitans.</title>
        <authorList>
            <person name="Paukszto L."/>
            <person name="Sawicki J."/>
            <person name="Karawczyk K."/>
            <person name="Piernik-Szablinska J."/>
            <person name="Szczecinska M."/>
            <person name="Mazdziarz M."/>
        </authorList>
    </citation>
    <scope>NUCLEOTIDE SEQUENCE [LARGE SCALE GENOMIC DNA]</scope>
    <source>
        <strain evidence="16">Rf_01</strain>
        <tissue evidence="16">Aerial parts of the thallus</tissue>
    </source>
</reference>
<gene>
    <name evidence="16" type="ORF">R1flu_020353</name>
</gene>
<accession>A0ABD1ZLN6</accession>
<dbReference type="AlphaFoldDB" id="A0ABD1ZLN6"/>
<protein>
    <recommendedName>
        <fullName evidence="3">KAT8 regulatory NSL complex subunit 2</fullName>
    </recommendedName>
    <alternativeName>
        <fullName evidence="11">NSL complex protein NSL2</fullName>
    </alternativeName>
    <alternativeName>
        <fullName evidence="10">Non-specific lethal 2 homolog</fullName>
    </alternativeName>
</protein>
<dbReference type="InterPro" id="IPR025927">
    <property type="entry name" value="Znf_KANL2-like"/>
</dbReference>
<evidence type="ECO:0000256" key="11">
    <source>
        <dbReference type="ARBA" id="ARBA00033378"/>
    </source>
</evidence>
<evidence type="ECO:0000256" key="12">
    <source>
        <dbReference type="ARBA" id="ARBA00093359"/>
    </source>
</evidence>
<evidence type="ECO:0000259" key="15">
    <source>
        <dbReference type="Pfam" id="PF13891"/>
    </source>
</evidence>
<keyword evidence="4" id="KW-1017">Isopeptide bond</keyword>
<dbReference type="Proteomes" id="UP001605036">
    <property type="component" value="Unassembled WGS sequence"/>
</dbReference>
<feature type="region of interest" description="Disordered" evidence="14">
    <location>
        <begin position="1"/>
        <end position="72"/>
    </location>
</feature>
<comment type="function">
    <text evidence="12">Non-catalytic component of the NSL histone acetyltransferase complex, a multiprotein complex that mediates histone H4 acetylation at 'Lys-5'- and 'Lys-8' (H4K5ac and H4K8ac) at transcription start sites and promotes transcription initiation. Required for NSL complex stability and for transcription of intraciliary transport genes in both ciliated and non-ciliated cells by regulating histone H4 acetylation at 'Lys-5'- and 'Lys-12' (H4K5ac and H4K12ac). This is necessary for cilium assembly in ciliated cells and for organization of the microtubule cytoskeleton in non-ciliated cells. Required within the NSL complex to maintain nuclear architecture stability by promoting KAT8-mediated acetylation of lamin LMNA.</text>
</comment>
<dbReference type="Pfam" id="PF13891">
    <property type="entry name" value="zf-C3HC3H_KANSL2"/>
    <property type="match status" value="1"/>
</dbReference>
<keyword evidence="5" id="KW-0597">Phosphoprotein</keyword>
<evidence type="ECO:0000256" key="1">
    <source>
        <dbReference type="ARBA" id="ARBA00004123"/>
    </source>
</evidence>
<evidence type="ECO:0000256" key="4">
    <source>
        <dbReference type="ARBA" id="ARBA00022499"/>
    </source>
</evidence>
<dbReference type="EMBL" id="JBHFFA010000001">
    <property type="protein sequence ID" value="KAL2652225.1"/>
    <property type="molecule type" value="Genomic_DNA"/>
</dbReference>
<feature type="compositionally biased region" description="Low complexity" evidence="14">
    <location>
        <begin position="22"/>
        <end position="40"/>
    </location>
</feature>
<keyword evidence="7" id="KW-0156">Chromatin regulator</keyword>
<proteinExistence type="predicted"/>
<feature type="region of interest" description="Disordered" evidence="14">
    <location>
        <begin position="143"/>
        <end position="173"/>
    </location>
</feature>